<feature type="non-terminal residue" evidence="2">
    <location>
        <position position="1"/>
    </location>
</feature>
<evidence type="ECO:0000313" key="2">
    <source>
        <dbReference type="EMBL" id="EXJ90658.1"/>
    </source>
</evidence>
<sequence>ASPLPPKTSAAALQCIILFQITELFVRCLPQPSCHCCSFSNQTLTTWAHSNPNKFKFYVLVQGPLSLWQPGDELRYWLGAGQERLRLVYVGGEPSRGPARESFLWDVLDPTGWVRLGAATGPGQLEQLLRARRAPQPQLSQRDCWSRFEVWRNGLRLSSLNAMRDQYAVAYRLANPPPPALLPAAPPAP</sequence>
<protein>
    <submittedName>
        <fullName evidence="2">Uncharacterized protein</fullName>
    </submittedName>
</protein>
<dbReference type="STRING" id="1182541.W9YDN7"/>
<gene>
    <name evidence="2" type="ORF">A1O1_03762</name>
</gene>
<evidence type="ECO:0000256" key="1">
    <source>
        <dbReference type="SAM" id="SignalP"/>
    </source>
</evidence>
<organism evidence="2 3">
    <name type="scientific">Capronia coronata CBS 617.96</name>
    <dbReference type="NCBI Taxonomy" id="1182541"/>
    <lineage>
        <taxon>Eukaryota</taxon>
        <taxon>Fungi</taxon>
        <taxon>Dikarya</taxon>
        <taxon>Ascomycota</taxon>
        <taxon>Pezizomycotina</taxon>
        <taxon>Eurotiomycetes</taxon>
        <taxon>Chaetothyriomycetidae</taxon>
        <taxon>Chaetothyriales</taxon>
        <taxon>Herpotrichiellaceae</taxon>
        <taxon>Capronia</taxon>
    </lineage>
</organism>
<dbReference type="EMBL" id="AMWN01000003">
    <property type="protein sequence ID" value="EXJ90658.1"/>
    <property type="molecule type" value="Genomic_DNA"/>
</dbReference>
<comment type="caution">
    <text evidence="2">The sequence shown here is derived from an EMBL/GenBank/DDBJ whole genome shotgun (WGS) entry which is preliminary data.</text>
</comment>
<keyword evidence="1" id="KW-0732">Signal</keyword>
<name>W9YDN7_9EURO</name>
<feature type="chain" id="PRO_5004932667" evidence="1">
    <location>
        <begin position="31"/>
        <end position="189"/>
    </location>
</feature>
<proteinExistence type="predicted"/>
<feature type="signal peptide" evidence="1">
    <location>
        <begin position="1"/>
        <end position="30"/>
    </location>
</feature>
<dbReference type="AlphaFoldDB" id="W9YDN7"/>
<dbReference type="RefSeq" id="XP_007722852.1">
    <property type="nucleotide sequence ID" value="XM_007724662.1"/>
</dbReference>
<dbReference type="HOGENOM" id="CLU_1437657_0_0_1"/>
<dbReference type="GeneID" id="19158651"/>
<keyword evidence="3" id="KW-1185">Reference proteome</keyword>
<accession>W9YDN7</accession>
<reference evidence="2 3" key="1">
    <citation type="submission" date="2013-03" db="EMBL/GenBank/DDBJ databases">
        <title>The Genome Sequence of Capronia coronata CBS 617.96.</title>
        <authorList>
            <consortium name="The Broad Institute Genomics Platform"/>
            <person name="Cuomo C."/>
            <person name="de Hoog S."/>
            <person name="Gorbushina A."/>
            <person name="Walker B."/>
            <person name="Young S.K."/>
            <person name="Zeng Q."/>
            <person name="Gargeya S."/>
            <person name="Fitzgerald M."/>
            <person name="Haas B."/>
            <person name="Abouelleil A."/>
            <person name="Allen A.W."/>
            <person name="Alvarado L."/>
            <person name="Arachchi H.M."/>
            <person name="Berlin A.M."/>
            <person name="Chapman S.B."/>
            <person name="Gainer-Dewar J."/>
            <person name="Goldberg J."/>
            <person name="Griggs A."/>
            <person name="Gujja S."/>
            <person name="Hansen M."/>
            <person name="Howarth C."/>
            <person name="Imamovic A."/>
            <person name="Ireland A."/>
            <person name="Larimer J."/>
            <person name="McCowan C."/>
            <person name="Murphy C."/>
            <person name="Pearson M."/>
            <person name="Poon T.W."/>
            <person name="Priest M."/>
            <person name="Roberts A."/>
            <person name="Saif S."/>
            <person name="Shea T."/>
            <person name="Sisk P."/>
            <person name="Sykes S."/>
            <person name="Wortman J."/>
            <person name="Nusbaum C."/>
            <person name="Birren B."/>
        </authorList>
    </citation>
    <scope>NUCLEOTIDE SEQUENCE [LARGE SCALE GENOMIC DNA]</scope>
    <source>
        <strain evidence="2 3">CBS 617.96</strain>
    </source>
</reference>
<dbReference type="Proteomes" id="UP000019484">
    <property type="component" value="Unassembled WGS sequence"/>
</dbReference>
<evidence type="ECO:0000313" key="3">
    <source>
        <dbReference type="Proteomes" id="UP000019484"/>
    </source>
</evidence>
<feature type="non-terminal residue" evidence="2">
    <location>
        <position position="189"/>
    </location>
</feature>